<keyword evidence="2" id="KW-1185">Reference proteome</keyword>
<dbReference type="Proteomes" id="UP000015503">
    <property type="component" value="Chromosome"/>
</dbReference>
<dbReference type="KEGG" id="pre:PCA10_27580"/>
<dbReference type="STRING" id="1245471.PCA10_27580"/>
<reference evidence="1 2" key="1">
    <citation type="journal article" date="2013" name="Genome Announc.">
        <title>Complete Genome Sequence of the Carbazole Degrader Pseudomonas resinovorans Strain CA10 (NBRC 106553).</title>
        <authorList>
            <person name="Shintani M."/>
            <person name="Hosoyama A."/>
            <person name="Ohji S."/>
            <person name="Tsuchikane K."/>
            <person name="Takarada H."/>
            <person name="Yamazoe A."/>
            <person name="Fujita N."/>
            <person name="Nojiri H."/>
        </authorList>
    </citation>
    <scope>NUCLEOTIDE SEQUENCE [LARGE SCALE GENOMIC DNA]</scope>
    <source>
        <strain evidence="1 2">NBRC 106553</strain>
    </source>
</reference>
<dbReference type="AlphaFoldDB" id="S6AJ75"/>
<gene>
    <name evidence="1" type="ORF">PCA10_27580</name>
</gene>
<sequence>MSPKRKFLLDLIDKPDEAFNICESELGPLRLAAAQELFEERVQQIPLLKHRAEEAGISRIERYEDLVPLLFAHTTYKSYPASFVEKGQWERLLKWLDALSVPDLSGVDMSGVSNVDEWLDRLWAADHRVLATSGSSGKCSFLNHTAGDQDNKRRHFKYAAAWPVQAASKDRPVFWMGQVKGPNSAVEAGQFAMANWGREGAIFTLTQEPLRISEVSRMAAMRKRMADGSATPEEIAAFETESAVKGARGNEEMRTFADQVLDHRHEPIYLIGFWAQHLAIIERARERGIADGDFHPNSIIGAGGGVKGIPLPPDYKERVNTFYGNVLRPGLYAMTELSQPMPRCERGHYHIPPGLIVLLLDDSGEKLLDPVGLQSGRFAFLDLAYEGRWGGLITGDKVTVDFASKCECGRHGPVIHDSITRYTQLGQEDNIGCAGTIDAYIRGAIA</sequence>
<dbReference type="OrthoDB" id="3597198at2"/>
<name>S6AJ75_METRE</name>
<accession>S6AJ75</accession>
<dbReference type="eggNOG" id="COG1541">
    <property type="taxonomic scope" value="Bacteria"/>
</dbReference>
<dbReference type="InterPro" id="IPR042099">
    <property type="entry name" value="ANL_N_sf"/>
</dbReference>
<dbReference type="RefSeq" id="WP_016492682.1">
    <property type="nucleotide sequence ID" value="NC_021499.1"/>
</dbReference>
<evidence type="ECO:0000313" key="1">
    <source>
        <dbReference type="EMBL" id="BAN48490.1"/>
    </source>
</evidence>
<organism evidence="1 2">
    <name type="scientific">Metapseudomonas resinovorans NBRC 106553</name>
    <dbReference type="NCBI Taxonomy" id="1245471"/>
    <lineage>
        <taxon>Bacteria</taxon>
        <taxon>Pseudomonadati</taxon>
        <taxon>Pseudomonadota</taxon>
        <taxon>Gammaproteobacteria</taxon>
        <taxon>Pseudomonadales</taxon>
        <taxon>Pseudomonadaceae</taxon>
        <taxon>Metapseudomonas</taxon>
    </lineage>
</organism>
<dbReference type="HOGENOM" id="CLU_578493_0_0_6"/>
<evidence type="ECO:0008006" key="3">
    <source>
        <dbReference type="Google" id="ProtNLM"/>
    </source>
</evidence>
<evidence type="ECO:0000313" key="2">
    <source>
        <dbReference type="Proteomes" id="UP000015503"/>
    </source>
</evidence>
<protein>
    <recommendedName>
        <fullName evidence="3">Acyl-protein synthetase LuxE domain-containing protein</fullName>
    </recommendedName>
</protein>
<proteinExistence type="predicted"/>
<dbReference type="PATRIC" id="fig|1245471.3.peg.2794"/>
<dbReference type="Gene3D" id="3.40.50.12780">
    <property type="entry name" value="N-terminal domain of ligase-like"/>
    <property type="match status" value="1"/>
</dbReference>
<dbReference type="EMBL" id="AP013068">
    <property type="protein sequence ID" value="BAN48490.1"/>
    <property type="molecule type" value="Genomic_DNA"/>
</dbReference>